<dbReference type="Pfam" id="PF17919">
    <property type="entry name" value="RT_RNaseH_2"/>
    <property type="match status" value="1"/>
</dbReference>
<proteinExistence type="predicted"/>
<accession>A0AA39VR17</accession>
<gene>
    <name evidence="3" type="ORF">LWI29_012562</name>
</gene>
<dbReference type="InterPro" id="IPR043128">
    <property type="entry name" value="Rev_trsase/Diguanyl_cyclase"/>
</dbReference>
<sequence>MTSQVLFLGYIISGEGLQVDESKIEAVRRWPQPRTVTDIRSFHGLAAFYRRFISHFSSIMAPITDCMKKDKFQWTPEADEAFKLIKLRLTTTPILILPDFSQPFELHSDASKLGMGRC</sequence>
<dbReference type="Proteomes" id="UP001168877">
    <property type="component" value="Unassembled WGS sequence"/>
</dbReference>
<dbReference type="InterPro" id="IPR050951">
    <property type="entry name" value="Retrovirus_Pol_polyprotein"/>
</dbReference>
<evidence type="ECO:0000313" key="4">
    <source>
        <dbReference type="Proteomes" id="UP001168877"/>
    </source>
</evidence>
<evidence type="ECO:0000256" key="1">
    <source>
        <dbReference type="ARBA" id="ARBA00023268"/>
    </source>
</evidence>
<reference evidence="3" key="1">
    <citation type="journal article" date="2022" name="Plant J.">
        <title>Strategies of tolerance reflected in two North American maple genomes.</title>
        <authorList>
            <person name="McEvoy S.L."/>
            <person name="Sezen U.U."/>
            <person name="Trouern-Trend A."/>
            <person name="McMahon S.M."/>
            <person name="Schaberg P.G."/>
            <person name="Yang J."/>
            <person name="Wegrzyn J.L."/>
            <person name="Swenson N.G."/>
        </authorList>
    </citation>
    <scope>NUCLEOTIDE SEQUENCE</scope>
    <source>
        <strain evidence="3">NS2018</strain>
    </source>
</reference>
<dbReference type="Gene3D" id="3.30.70.270">
    <property type="match status" value="1"/>
</dbReference>
<dbReference type="SUPFAM" id="SSF56672">
    <property type="entry name" value="DNA/RNA polymerases"/>
    <property type="match status" value="1"/>
</dbReference>
<dbReference type="FunFam" id="3.30.70.270:FF:000026">
    <property type="entry name" value="Transposon Ty3-G Gag-Pol polyprotein"/>
    <property type="match status" value="1"/>
</dbReference>
<dbReference type="InterPro" id="IPR041577">
    <property type="entry name" value="RT_RNaseH_2"/>
</dbReference>
<dbReference type="AlphaFoldDB" id="A0AA39VR17"/>
<name>A0AA39VR17_ACESA</name>
<evidence type="ECO:0000313" key="3">
    <source>
        <dbReference type="EMBL" id="KAK0589317.1"/>
    </source>
</evidence>
<reference evidence="3" key="2">
    <citation type="submission" date="2023-06" db="EMBL/GenBank/DDBJ databases">
        <authorList>
            <person name="Swenson N.G."/>
            <person name="Wegrzyn J.L."/>
            <person name="Mcevoy S.L."/>
        </authorList>
    </citation>
    <scope>NUCLEOTIDE SEQUENCE</scope>
    <source>
        <strain evidence="3">NS2018</strain>
        <tissue evidence="3">Leaf</tissue>
    </source>
</reference>
<dbReference type="GO" id="GO:0003824">
    <property type="term" value="F:catalytic activity"/>
    <property type="evidence" value="ECO:0007669"/>
    <property type="project" value="UniProtKB-KW"/>
</dbReference>
<dbReference type="PANTHER" id="PTHR37984">
    <property type="entry name" value="PROTEIN CBG26694"/>
    <property type="match status" value="1"/>
</dbReference>
<comment type="caution">
    <text evidence="3">The sequence shown here is derived from an EMBL/GenBank/DDBJ whole genome shotgun (WGS) entry which is preliminary data.</text>
</comment>
<evidence type="ECO:0000259" key="2">
    <source>
        <dbReference type="Pfam" id="PF17919"/>
    </source>
</evidence>
<dbReference type="EMBL" id="JAUESC010000381">
    <property type="protein sequence ID" value="KAK0589317.1"/>
    <property type="molecule type" value="Genomic_DNA"/>
</dbReference>
<keyword evidence="1" id="KW-0511">Multifunctional enzyme</keyword>
<feature type="domain" description="Reverse transcriptase/retrotransposon-derived protein RNase H-like" evidence="2">
    <location>
        <begin position="74"/>
        <end position="117"/>
    </location>
</feature>
<dbReference type="PANTHER" id="PTHR37984:SF5">
    <property type="entry name" value="PROTEIN NYNRIN-LIKE"/>
    <property type="match status" value="1"/>
</dbReference>
<keyword evidence="4" id="KW-1185">Reference proteome</keyword>
<organism evidence="3 4">
    <name type="scientific">Acer saccharum</name>
    <name type="common">Sugar maple</name>
    <dbReference type="NCBI Taxonomy" id="4024"/>
    <lineage>
        <taxon>Eukaryota</taxon>
        <taxon>Viridiplantae</taxon>
        <taxon>Streptophyta</taxon>
        <taxon>Embryophyta</taxon>
        <taxon>Tracheophyta</taxon>
        <taxon>Spermatophyta</taxon>
        <taxon>Magnoliopsida</taxon>
        <taxon>eudicotyledons</taxon>
        <taxon>Gunneridae</taxon>
        <taxon>Pentapetalae</taxon>
        <taxon>rosids</taxon>
        <taxon>malvids</taxon>
        <taxon>Sapindales</taxon>
        <taxon>Sapindaceae</taxon>
        <taxon>Hippocastanoideae</taxon>
        <taxon>Acereae</taxon>
        <taxon>Acer</taxon>
    </lineage>
</organism>
<dbReference type="InterPro" id="IPR043502">
    <property type="entry name" value="DNA/RNA_pol_sf"/>
</dbReference>
<protein>
    <recommendedName>
        <fullName evidence="2">Reverse transcriptase/retrotransposon-derived protein RNase H-like domain-containing protein</fullName>
    </recommendedName>
</protein>